<dbReference type="InterPro" id="IPR021638">
    <property type="entry name" value="DUF3244"/>
</dbReference>
<organism evidence="2">
    <name type="scientific">uncultured Dysgonomonas sp</name>
    <dbReference type="NCBI Taxonomy" id="206096"/>
    <lineage>
        <taxon>Bacteria</taxon>
        <taxon>Pseudomonadati</taxon>
        <taxon>Bacteroidota</taxon>
        <taxon>Bacteroidia</taxon>
        <taxon>Bacteroidales</taxon>
        <taxon>Dysgonomonadaceae</taxon>
        <taxon>Dysgonomonas</taxon>
        <taxon>environmental samples</taxon>
    </lineage>
</organism>
<reference evidence="2" key="1">
    <citation type="submission" date="2016-04" db="EMBL/GenBank/DDBJ databases">
        <authorList>
            <person name="Evans L.H."/>
            <person name="Alamgir A."/>
            <person name="Owens N."/>
            <person name="Weber N.D."/>
            <person name="Virtaneva K."/>
            <person name="Barbian K."/>
            <person name="Babar A."/>
            <person name="Rosenke K."/>
        </authorList>
    </citation>
    <scope>NUCLEOTIDE SEQUENCE</scope>
    <source>
        <strain evidence="2">86-2</strain>
    </source>
</reference>
<feature type="chain" id="PRO_5013030169" description="Secretion system C-terminal sorting domain-containing protein" evidence="1">
    <location>
        <begin position="22"/>
        <end position="126"/>
    </location>
</feature>
<evidence type="ECO:0000256" key="1">
    <source>
        <dbReference type="SAM" id="SignalP"/>
    </source>
</evidence>
<dbReference type="Gene3D" id="2.60.40.3080">
    <property type="match status" value="1"/>
</dbReference>
<dbReference type="RefSeq" id="WP_296948087.1">
    <property type="nucleotide sequence ID" value="NZ_LT599021.1"/>
</dbReference>
<dbReference type="Pfam" id="PF11589">
    <property type="entry name" value="DUF3244"/>
    <property type="match status" value="1"/>
</dbReference>
<evidence type="ECO:0000313" key="2">
    <source>
        <dbReference type="EMBL" id="SBV96680.1"/>
    </source>
</evidence>
<name>A0A212JB61_9BACT</name>
<evidence type="ECO:0008006" key="3">
    <source>
        <dbReference type="Google" id="ProtNLM"/>
    </source>
</evidence>
<keyword evidence="1" id="KW-0732">Signal</keyword>
<sequence length="126" mass="14136">MKKYLYLLSFIFLLLPATINADTTAINDNKIQIKGDIADEGTTKTSGVEPIDMYIEGTNLDLYFYTKSEFKIEVYNAANTLVYTKTVVKYGGKVLSIDMATWASGFYKIVLNNVTYKKSATANFIL</sequence>
<dbReference type="AlphaFoldDB" id="A0A212JB61"/>
<accession>A0A212JB61</accession>
<proteinExistence type="predicted"/>
<protein>
    <recommendedName>
        <fullName evidence="3">Secretion system C-terminal sorting domain-containing protein</fullName>
    </recommendedName>
</protein>
<feature type="signal peptide" evidence="1">
    <location>
        <begin position="1"/>
        <end position="21"/>
    </location>
</feature>
<dbReference type="EMBL" id="FLUL01000001">
    <property type="protein sequence ID" value="SBV96680.1"/>
    <property type="molecule type" value="Genomic_DNA"/>
</dbReference>
<gene>
    <name evidence="2" type="ORF">KL86DYS2_11138</name>
</gene>